<sequence>MKNYYLLFFLTASMVVSAQSDCDNAHAYMGNAYAHVKDSYESNNVSHLKHYANRSVESFKLAKKSLATCNCDKAVELANKSIEALEKVESAETFEDGRFFVKRGREFSKEGLVEIDKCAYNQFQPTAVANVAVAGTTSNTKISDLTNLQQEQLKLKQQQEALRLKSEQIKAQLAQQESQELALRKQQMIQVYKSKILENMKSYNETLKVYGSNSFVTFKETIIDMETKSVNEIKSHYLNEIKMLTKNYLEALIECEAS</sequence>
<organism evidence="1 2">
    <name type="scientific">Pseudotamlana agarivorans</name>
    <dbReference type="NCBI Taxonomy" id="481183"/>
    <lineage>
        <taxon>Bacteria</taxon>
        <taxon>Pseudomonadati</taxon>
        <taxon>Bacteroidota</taxon>
        <taxon>Flavobacteriia</taxon>
        <taxon>Flavobacteriales</taxon>
        <taxon>Flavobacteriaceae</taxon>
        <taxon>Pseudotamlana</taxon>
    </lineage>
</organism>
<dbReference type="Proteomes" id="UP001647509">
    <property type="component" value="Unassembled WGS sequence"/>
</dbReference>
<protein>
    <submittedName>
        <fullName evidence="1">Uncharacterized protein</fullName>
    </submittedName>
</protein>
<keyword evidence="2" id="KW-1185">Reference proteome</keyword>
<evidence type="ECO:0000313" key="1">
    <source>
        <dbReference type="EMBL" id="MBU2951597.1"/>
    </source>
</evidence>
<proteinExistence type="predicted"/>
<comment type="caution">
    <text evidence="1">The sequence shown here is derived from an EMBL/GenBank/DDBJ whole genome shotgun (WGS) entry which is preliminary data.</text>
</comment>
<name>A0ACC5UB95_9FLAO</name>
<evidence type="ECO:0000313" key="2">
    <source>
        <dbReference type="Proteomes" id="UP001647509"/>
    </source>
</evidence>
<gene>
    <name evidence="1" type="ORF">KO493_12895</name>
</gene>
<accession>A0ACC5UB95</accession>
<dbReference type="EMBL" id="JAHKPD010000018">
    <property type="protein sequence ID" value="MBU2951597.1"/>
    <property type="molecule type" value="Genomic_DNA"/>
</dbReference>
<reference evidence="1" key="1">
    <citation type="submission" date="2021-05" db="EMBL/GenBank/DDBJ databases">
        <title>Draft genomes of bacteria isolated from model marine particles.</title>
        <authorList>
            <person name="Datta M.S."/>
            <person name="Schwartzman J.A."/>
            <person name="Enke T.N."/>
            <person name="Saavedra J."/>
            <person name="Cermak N."/>
            <person name="Cordero O.X."/>
        </authorList>
    </citation>
    <scope>NUCLEOTIDE SEQUENCE</scope>
    <source>
        <strain evidence="1">I2M19</strain>
    </source>
</reference>